<dbReference type="InterPro" id="IPR029478">
    <property type="entry name" value="TM1586_NiRdase"/>
</dbReference>
<proteinExistence type="inferred from homology"/>
<dbReference type="Gene3D" id="3.40.109.30">
    <property type="entry name" value="putative nitroreductase (tm1586), domain 2"/>
    <property type="match status" value="1"/>
</dbReference>
<dbReference type="RefSeq" id="WP_209659172.1">
    <property type="nucleotide sequence ID" value="NZ_JAGGLI010000004.1"/>
</dbReference>
<evidence type="ECO:0000259" key="6">
    <source>
        <dbReference type="Pfam" id="PF14512"/>
    </source>
</evidence>
<dbReference type="Gene3D" id="3.40.109.10">
    <property type="entry name" value="NADH Oxidase"/>
    <property type="match status" value="1"/>
</dbReference>
<dbReference type="EMBL" id="JAGGLI010000004">
    <property type="protein sequence ID" value="MBP2026797.1"/>
    <property type="molecule type" value="Genomic_DNA"/>
</dbReference>
<comment type="similarity">
    <text evidence="2">Belongs to the nitroreductase family.</text>
</comment>
<dbReference type="PANTHER" id="PTHR43673">
    <property type="entry name" value="NAD(P)H NITROREDUCTASE YDGI-RELATED"/>
    <property type="match status" value="1"/>
</dbReference>
<evidence type="ECO:0000256" key="4">
    <source>
        <dbReference type="ARBA" id="ARBA00022643"/>
    </source>
</evidence>
<evidence type="ECO:0000256" key="5">
    <source>
        <dbReference type="ARBA" id="ARBA00023002"/>
    </source>
</evidence>
<evidence type="ECO:0000313" key="7">
    <source>
        <dbReference type="EMBL" id="MBP2026797.1"/>
    </source>
</evidence>
<organism evidence="7 8">
    <name type="scientific">Acetoanaerobium pronyense</name>
    <dbReference type="NCBI Taxonomy" id="1482736"/>
    <lineage>
        <taxon>Bacteria</taxon>
        <taxon>Bacillati</taxon>
        <taxon>Bacillota</taxon>
        <taxon>Clostridia</taxon>
        <taxon>Peptostreptococcales</taxon>
        <taxon>Filifactoraceae</taxon>
        <taxon>Acetoanaerobium</taxon>
    </lineage>
</organism>
<sequence>MRFSQPISEIIKKRKSTRTFLTQKISGSDLKKIENYIREDKNLIGPFGTKIKFKVISTLENKTTENGKIGTYGVIKNAKAYIVGISINDSRELVEYGYVFQKLILYLTSLGIGTCWLGGTFTRDKLDKSITLNDKEIIPCITPIGYPLEKRSLLERAMRIAVKADNRKDWDEIFFDEQLNPIDKSRKEILRTPLEMVRLGPSASNKQPWVIIVSKDLNHYDFYLEKTENYPGNKMGFEMQKIDIGIAMCHFELTSNEMGIKGIWKDKPFKEISKKGIEFIASFELINS</sequence>
<evidence type="ECO:0000313" key="8">
    <source>
        <dbReference type="Proteomes" id="UP001314903"/>
    </source>
</evidence>
<keyword evidence="5" id="KW-0560">Oxidoreductase</keyword>
<reference evidence="7 8" key="1">
    <citation type="submission" date="2021-03" db="EMBL/GenBank/DDBJ databases">
        <title>Genomic Encyclopedia of Type Strains, Phase IV (KMG-IV): sequencing the most valuable type-strain genomes for metagenomic binning, comparative biology and taxonomic classification.</title>
        <authorList>
            <person name="Goeker M."/>
        </authorList>
    </citation>
    <scope>NUCLEOTIDE SEQUENCE [LARGE SCALE GENOMIC DNA]</scope>
    <source>
        <strain evidence="7 8">DSM 27512</strain>
    </source>
</reference>
<dbReference type="Proteomes" id="UP001314903">
    <property type="component" value="Unassembled WGS sequence"/>
</dbReference>
<dbReference type="SUPFAM" id="SSF55469">
    <property type="entry name" value="FMN-dependent nitroreductase-like"/>
    <property type="match status" value="2"/>
</dbReference>
<keyword evidence="3" id="KW-0285">Flavoprotein</keyword>
<feature type="domain" description="Putative nitroreductase TM1586" evidence="6">
    <location>
        <begin position="7"/>
        <end position="255"/>
    </location>
</feature>
<evidence type="ECO:0000256" key="3">
    <source>
        <dbReference type="ARBA" id="ARBA00022630"/>
    </source>
</evidence>
<accession>A0ABS4KGB8</accession>
<comment type="cofactor">
    <cofactor evidence="1">
        <name>FMN</name>
        <dbReference type="ChEBI" id="CHEBI:58210"/>
    </cofactor>
</comment>
<keyword evidence="4" id="KW-0288">FMN</keyword>
<dbReference type="PANTHER" id="PTHR43673:SF2">
    <property type="entry name" value="NITROREDUCTASE"/>
    <property type="match status" value="1"/>
</dbReference>
<evidence type="ECO:0000256" key="2">
    <source>
        <dbReference type="ARBA" id="ARBA00007118"/>
    </source>
</evidence>
<protein>
    <submittedName>
        <fullName evidence="7">Nitroreductase</fullName>
    </submittedName>
</protein>
<gene>
    <name evidence="7" type="ORF">J2Z35_000588</name>
</gene>
<dbReference type="Pfam" id="PF14512">
    <property type="entry name" value="TM1586_NiRdase"/>
    <property type="match status" value="1"/>
</dbReference>
<comment type="caution">
    <text evidence="7">The sequence shown here is derived from an EMBL/GenBank/DDBJ whole genome shotgun (WGS) entry which is preliminary data.</text>
</comment>
<dbReference type="InterPro" id="IPR000415">
    <property type="entry name" value="Nitroreductase-like"/>
</dbReference>
<evidence type="ECO:0000256" key="1">
    <source>
        <dbReference type="ARBA" id="ARBA00001917"/>
    </source>
</evidence>
<name>A0ABS4KGB8_9FIRM</name>
<keyword evidence="8" id="KW-1185">Reference proteome</keyword>